<sequence>MDESGGSSGIEYTNIDAAADAIDCSTIFHLVTDIVGFILFMHQQIPSLIQDITLEFDGLRSEFKELEIELAESEPKAPLIRRKLAARKREVKLGIRRLEKLMGCISNLKAALQLLVAEVPNVDKISLVLGPSPLRPLHIFELNFSNGRPFLEGFSRSKTAETLSRKVIRMMISKGVGSDSYPGPTKLFLLVKAPSYLNLPLHFLPKREFQPNRKTKPFRLRFRCRTQNPEMNPQHNDFASSVELQHSPSTDLIWFQSIIHYENVTMLYTSRVLMTSMNDEFEIRFGYPNLFDFALCSAKNLFLIWYCICFTLVLMLQSIYVLVSFPSKKAIVSMSTHYQGLGREGVASRRLKCDAVQIGRFGLEFVFPKSKRRHLSGKPAPAISSDAAKMKFQIEDITVYFPYDNIYPEQYSYMLELPSRNADRHRKNHRAPLSDHQLRPRQAVQSGEAPLLHPLGARDGENPSRIEVSARFSGQELGPSARILALGLSSRKNLCVNPRVVSAENRDSVDAACRKLTASWVRATAIENPDVPKCDFFESYERAASDAVLPPGVYTCWNHIEEMQRETVVVFDEAHNIDNVCIEALSVNVRTQTLDGASRNLSRMSQEIESVLNVLRSIGRLKATDAGRLRAVYNRLVDGLAQRGDLPNGDTWLANPALPDDILKEAVPGNIRRAEHFLSVLRRFVQYLKGRMQTENVEKEGAVTFVASINSQVGIDQKMLKFCYDRLHSLMLTLEITDTDEFLHIQTICDLATLVETYTHGFSIKIEPFDERMPRIPDPVLQLCCHDASLAIKPVFERFQSVVITSGTLSPINLYPVFSISILCDQLPVSTKYDLRSDPGVEKNCGKLLLEMASVVPDGIVCFFISYSYMDGIVNSWHESGILKEIMKHKLVFIETHDVVETTLALDNYRRACDSGRDNCGIPVALRQASQCVGRVIRSKADYGMMIFADKRYSRHDKRSKLPSWILSHLRDAHLNLSTDMAVHIAREFLRKMAQPYDKSGAMGKRTLLSQEDLEKMVNGVEETVF</sequence>
<evidence type="ECO:0000256" key="2">
    <source>
        <dbReference type="ARBA" id="ARBA00009146"/>
    </source>
</evidence>
<keyword evidence="3" id="KW-0004">4Fe-4S</keyword>
<keyword evidence="5" id="KW-0547">Nucleotide-binding</keyword>
<evidence type="ECO:0000256" key="7">
    <source>
        <dbReference type="ARBA" id="ARBA00022801"/>
    </source>
</evidence>
<dbReference type="Proteomes" id="UP000298416">
    <property type="component" value="Unassembled WGS sequence"/>
</dbReference>
<comment type="caution">
    <text evidence="19">The sequence shown here is derived from an EMBL/GenBank/DDBJ whole genome shotgun (WGS) entry which is preliminary data.</text>
</comment>
<keyword evidence="12" id="KW-0238">DNA-binding</keyword>
<evidence type="ECO:0000256" key="14">
    <source>
        <dbReference type="ARBA" id="ARBA00023235"/>
    </source>
</evidence>
<dbReference type="GO" id="GO:0051539">
    <property type="term" value="F:4 iron, 4 sulfur cluster binding"/>
    <property type="evidence" value="ECO:0007669"/>
    <property type="project" value="UniProtKB-KW"/>
</dbReference>
<keyword evidence="6" id="KW-0227">DNA damage</keyword>
<dbReference type="GO" id="GO:0006289">
    <property type="term" value="P:nucleotide-excision repair"/>
    <property type="evidence" value="ECO:0007669"/>
    <property type="project" value="InterPro"/>
</dbReference>
<protein>
    <recommendedName>
        <fullName evidence="15">DNA 5'-3' helicase</fullName>
        <ecNumber evidence="15">5.6.2.3</ecNumber>
    </recommendedName>
</protein>
<evidence type="ECO:0000256" key="4">
    <source>
        <dbReference type="ARBA" id="ARBA00022723"/>
    </source>
</evidence>
<evidence type="ECO:0000313" key="20">
    <source>
        <dbReference type="Proteomes" id="UP000298416"/>
    </source>
</evidence>
<evidence type="ECO:0000256" key="5">
    <source>
        <dbReference type="ARBA" id="ARBA00022741"/>
    </source>
</evidence>
<dbReference type="GO" id="GO:0005634">
    <property type="term" value="C:nucleus"/>
    <property type="evidence" value="ECO:0007669"/>
    <property type="project" value="InterPro"/>
</dbReference>
<keyword evidence="8" id="KW-0347">Helicase</keyword>
<evidence type="ECO:0000256" key="1">
    <source>
        <dbReference type="ARBA" id="ARBA00001966"/>
    </source>
</evidence>
<dbReference type="InterPro" id="IPR001945">
    <property type="entry name" value="RAD3/XPD"/>
</dbReference>
<dbReference type="Pfam" id="PF06733">
    <property type="entry name" value="DEAD_2"/>
    <property type="match status" value="2"/>
</dbReference>
<dbReference type="InterPro" id="IPR014013">
    <property type="entry name" value="Helic_SF1/SF2_ATP-bd_DinG/Rad3"/>
</dbReference>
<evidence type="ECO:0000256" key="12">
    <source>
        <dbReference type="ARBA" id="ARBA00023125"/>
    </source>
</evidence>
<dbReference type="SMART" id="SM00488">
    <property type="entry name" value="DEXDc2"/>
    <property type="match status" value="1"/>
</dbReference>
<gene>
    <name evidence="19" type="ORF">SASPL_103263</name>
</gene>
<evidence type="ECO:0000256" key="3">
    <source>
        <dbReference type="ARBA" id="ARBA00022485"/>
    </source>
</evidence>
<evidence type="ECO:0000256" key="8">
    <source>
        <dbReference type="ARBA" id="ARBA00022806"/>
    </source>
</evidence>
<evidence type="ECO:0000259" key="18">
    <source>
        <dbReference type="PROSITE" id="PS51193"/>
    </source>
</evidence>
<keyword evidence="11" id="KW-0411">Iron-sulfur</keyword>
<evidence type="ECO:0000256" key="11">
    <source>
        <dbReference type="ARBA" id="ARBA00023014"/>
    </source>
</evidence>
<keyword evidence="7" id="KW-0378">Hydrolase</keyword>
<dbReference type="InterPro" id="IPR006555">
    <property type="entry name" value="ATP-dep_Helicase_C"/>
</dbReference>
<reference evidence="19" key="2">
    <citation type="submission" date="2020-08" db="EMBL/GenBank/DDBJ databases">
        <title>Plant Genome Project.</title>
        <authorList>
            <person name="Zhang R.-G."/>
        </authorList>
    </citation>
    <scope>NUCLEOTIDE SEQUENCE</scope>
    <source>
        <strain evidence="19">Huo1</strain>
        <tissue evidence="19">Leaf</tissue>
    </source>
</reference>
<accession>A0A8X8YVC1</accession>
<dbReference type="Gene3D" id="3.40.50.300">
    <property type="entry name" value="P-loop containing nucleotide triphosphate hydrolases"/>
    <property type="match status" value="3"/>
</dbReference>
<dbReference type="PANTHER" id="PTHR11472:SF1">
    <property type="entry name" value="GENERAL TRANSCRIPTION AND DNA REPAIR FACTOR IIH HELICASE SUBUNIT XPD"/>
    <property type="match status" value="1"/>
</dbReference>
<dbReference type="InterPro" id="IPR010643">
    <property type="entry name" value="HBB"/>
</dbReference>
<comment type="cofactor">
    <cofactor evidence="1">
        <name>[4Fe-4S] cluster</name>
        <dbReference type="ChEBI" id="CHEBI:49883"/>
    </cofactor>
</comment>
<dbReference type="PANTHER" id="PTHR11472">
    <property type="entry name" value="DNA REPAIR DEAD HELICASE RAD3/XP-D SUBFAMILY MEMBER"/>
    <property type="match status" value="1"/>
</dbReference>
<dbReference type="GO" id="GO:0006366">
    <property type="term" value="P:transcription by RNA polymerase II"/>
    <property type="evidence" value="ECO:0007669"/>
    <property type="project" value="TreeGrafter"/>
</dbReference>
<dbReference type="InterPro" id="IPR010614">
    <property type="entry name" value="RAD3-like_helicase_DEAD"/>
</dbReference>
<keyword evidence="13" id="KW-0234">DNA repair</keyword>
<evidence type="ECO:0000256" key="6">
    <source>
        <dbReference type="ARBA" id="ARBA00022763"/>
    </source>
</evidence>
<dbReference type="EMBL" id="PNBA02000001">
    <property type="protein sequence ID" value="KAG6438325.1"/>
    <property type="molecule type" value="Genomic_DNA"/>
</dbReference>
<evidence type="ECO:0000256" key="13">
    <source>
        <dbReference type="ARBA" id="ARBA00023204"/>
    </source>
</evidence>
<evidence type="ECO:0000256" key="16">
    <source>
        <dbReference type="ARBA" id="ARBA00048954"/>
    </source>
</evidence>
<dbReference type="InterPro" id="IPR006554">
    <property type="entry name" value="Helicase-like_DEXD_c2"/>
</dbReference>
<dbReference type="GO" id="GO:0045951">
    <property type="term" value="P:positive regulation of mitotic recombination"/>
    <property type="evidence" value="ECO:0007669"/>
    <property type="project" value="TreeGrafter"/>
</dbReference>
<reference evidence="19" key="1">
    <citation type="submission" date="2018-01" db="EMBL/GenBank/DDBJ databases">
        <authorList>
            <person name="Mao J.F."/>
        </authorList>
    </citation>
    <scope>NUCLEOTIDE SEQUENCE</scope>
    <source>
        <strain evidence="19">Huo1</strain>
        <tissue evidence="19">Leaf</tissue>
    </source>
</reference>
<dbReference type="GO" id="GO:0005524">
    <property type="term" value="F:ATP binding"/>
    <property type="evidence" value="ECO:0007669"/>
    <property type="project" value="UniProtKB-KW"/>
</dbReference>
<proteinExistence type="inferred from homology"/>
<evidence type="ECO:0000256" key="17">
    <source>
        <dbReference type="SAM" id="Phobius"/>
    </source>
</evidence>
<keyword evidence="14" id="KW-0413">Isomerase</keyword>
<dbReference type="GO" id="GO:0046872">
    <property type="term" value="F:metal ion binding"/>
    <property type="evidence" value="ECO:0007669"/>
    <property type="project" value="UniProtKB-KW"/>
</dbReference>
<dbReference type="InterPro" id="IPR027417">
    <property type="entry name" value="P-loop_NTPase"/>
</dbReference>
<comment type="catalytic activity">
    <reaction evidence="16">
        <text>ATP + H2O = ADP + phosphate + H(+)</text>
        <dbReference type="Rhea" id="RHEA:13065"/>
        <dbReference type="ChEBI" id="CHEBI:15377"/>
        <dbReference type="ChEBI" id="CHEBI:15378"/>
        <dbReference type="ChEBI" id="CHEBI:30616"/>
        <dbReference type="ChEBI" id="CHEBI:43474"/>
        <dbReference type="ChEBI" id="CHEBI:456216"/>
        <dbReference type="EC" id="5.6.2.3"/>
    </reaction>
</comment>
<dbReference type="InterPro" id="IPR045028">
    <property type="entry name" value="DinG/Rad3-like"/>
</dbReference>
<name>A0A8X8YVC1_SALSN</name>
<keyword evidence="20" id="KW-1185">Reference proteome</keyword>
<dbReference type="AlphaFoldDB" id="A0A8X8YVC1"/>
<dbReference type="GO" id="GO:0003684">
    <property type="term" value="F:damaged DNA binding"/>
    <property type="evidence" value="ECO:0007669"/>
    <property type="project" value="TreeGrafter"/>
</dbReference>
<dbReference type="GO" id="GO:0043139">
    <property type="term" value="F:5'-3' DNA helicase activity"/>
    <property type="evidence" value="ECO:0007669"/>
    <property type="project" value="UniProtKB-EC"/>
</dbReference>
<keyword evidence="10" id="KW-0408">Iron</keyword>
<evidence type="ECO:0000313" key="19">
    <source>
        <dbReference type="EMBL" id="KAG6438325.1"/>
    </source>
</evidence>
<evidence type="ECO:0000256" key="15">
    <source>
        <dbReference type="ARBA" id="ARBA00044969"/>
    </source>
</evidence>
<dbReference type="SMART" id="SM00491">
    <property type="entry name" value="HELICc2"/>
    <property type="match status" value="1"/>
</dbReference>
<comment type="similarity">
    <text evidence="2">Belongs to the helicase family. RAD3/XPD subfamily.</text>
</comment>
<dbReference type="InterPro" id="IPR053729">
    <property type="entry name" value="MAD2L1BP_domain_sf"/>
</dbReference>
<evidence type="ECO:0000256" key="9">
    <source>
        <dbReference type="ARBA" id="ARBA00022840"/>
    </source>
</evidence>
<dbReference type="Pfam" id="PF06777">
    <property type="entry name" value="HBB"/>
    <property type="match status" value="1"/>
</dbReference>
<keyword evidence="17" id="KW-0812">Transmembrane</keyword>
<dbReference type="GO" id="GO:0016818">
    <property type="term" value="F:hydrolase activity, acting on acid anhydrides, in phosphorus-containing anhydrides"/>
    <property type="evidence" value="ECO:0007669"/>
    <property type="project" value="InterPro"/>
</dbReference>
<dbReference type="PRINTS" id="PR00852">
    <property type="entry name" value="XRODRMPGMNTD"/>
</dbReference>
<keyword evidence="9" id="KW-0067">ATP-binding</keyword>
<keyword evidence="17" id="KW-1133">Transmembrane helix</keyword>
<dbReference type="EC" id="5.6.2.3" evidence="15"/>
<dbReference type="Gene3D" id="3.30.900.20">
    <property type="match status" value="1"/>
</dbReference>
<keyword evidence="4" id="KW-0479">Metal-binding</keyword>
<feature type="transmembrane region" description="Helical" evidence="17">
    <location>
        <begin position="303"/>
        <end position="325"/>
    </location>
</feature>
<dbReference type="FunFam" id="3.40.50.300:FF:000128">
    <property type="entry name" value="Putative DNA repair helicase RAD3"/>
    <property type="match status" value="1"/>
</dbReference>
<dbReference type="Pfam" id="PF13307">
    <property type="entry name" value="Helicase_C_2"/>
    <property type="match status" value="1"/>
</dbReference>
<keyword evidence="17" id="KW-0472">Membrane</keyword>
<evidence type="ECO:0000256" key="10">
    <source>
        <dbReference type="ARBA" id="ARBA00023004"/>
    </source>
</evidence>
<feature type="domain" description="Helicase ATP-binding" evidence="18">
    <location>
        <begin position="396"/>
        <end position="633"/>
    </location>
</feature>
<dbReference type="PROSITE" id="PS51193">
    <property type="entry name" value="HELICASE_ATP_BIND_2"/>
    <property type="match status" value="1"/>
</dbReference>
<organism evidence="19">
    <name type="scientific">Salvia splendens</name>
    <name type="common">Scarlet sage</name>
    <dbReference type="NCBI Taxonomy" id="180675"/>
    <lineage>
        <taxon>Eukaryota</taxon>
        <taxon>Viridiplantae</taxon>
        <taxon>Streptophyta</taxon>
        <taxon>Embryophyta</taxon>
        <taxon>Tracheophyta</taxon>
        <taxon>Spermatophyta</taxon>
        <taxon>Magnoliopsida</taxon>
        <taxon>eudicotyledons</taxon>
        <taxon>Gunneridae</taxon>
        <taxon>Pentapetalae</taxon>
        <taxon>asterids</taxon>
        <taxon>lamiids</taxon>
        <taxon>Lamiales</taxon>
        <taxon>Lamiaceae</taxon>
        <taxon>Nepetoideae</taxon>
        <taxon>Mentheae</taxon>
        <taxon>Salviinae</taxon>
        <taxon>Salvia</taxon>
        <taxon>Salvia subgen. Calosphace</taxon>
        <taxon>core Calosphace</taxon>
    </lineage>
</organism>